<name>A0A6A6W772_9PEZI</name>
<feature type="region of interest" description="Disordered" evidence="1">
    <location>
        <begin position="107"/>
        <end position="126"/>
    </location>
</feature>
<feature type="region of interest" description="Disordered" evidence="1">
    <location>
        <begin position="150"/>
        <end position="173"/>
    </location>
</feature>
<evidence type="ECO:0000256" key="1">
    <source>
        <dbReference type="SAM" id="MobiDB-lite"/>
    </source>
</evidence>
<reference evidence="3" key="1">
    <citation type="journal article" date="2020" name="Stud. Mycol.">
        <title>101 Dothideomycetes genomes: a test case for predicting lifestyles and emergence of pathogens.</title>
        <authorList>
            <person name="Haridas S."/>
            <person name="Albert R."/>
            <person name="Binder M."/>
            <person name="Bloem J."/>
            <person name="Labutti K."/>
            <person name="Salamov A."/>
            <person name="Andreopoulos B."/>
            <person name="Baker S."/>
            <person name="Barry K."/>
            <person name="Bills G."/>
            <person name="Bluhm B."/>
            <person name="Cannon C."/>
            <person name="Castanera R."/>
            <person name="Culley D."/>
            <person name="Daum C."/>
            <person name="Ezra D."/>
            <person name="Gonzalez J."/>
            <person name="Henrissat B."/>
            <person name="Kuo A."/>
            <person name="Liang C."/>
            <person name="Lipzen A."/>
            <person name="Lutzoni F."/>
            <person name="Magnuson J."/>
            <person name="Mondo S."/>
            <person name="Nolan M."/>
            <person name="Ohm R."/>
            <person name="Pangilinan J."/>
            <person name="Park H.-J."/>
            <person name="Ramirez L."/>
            <person name="Alfaro M."/>
            <person name="Sun H."/>
            <person name="Tritt A."/>
            <person name="Yoshinaga Y."/>
            <person name="Zwiers L.-H."/>
            <person name="Turgeon B."/>
            <person name="Goodwin S."/>
            <person name="Spatafora J."/>
            <person name="Crous P."/>
            <person name="Grigoriev I."/>
        </authorList>
    </citation>
    <scope>NUCLEOTIDE SEQUENCE</scope>
    <source>
        <strain evidence="3">CBS 121739</strain>
    </source>
</reference>
<dbReference type="GeneID" id="54486511"/>
<gene>
    <name evidence="3" type="ORF">EJ05DRAFT_485532</name>
</gene>
<feature type="region of interest" description="Disordered" evidence="1">
    <location>
        <begin position="987"/>
        <end position="1023"/>
    </location>
</feature>
<feature type="region of interest" description="Disordered" evidence="1">
    <location>
        <begin position="188"/>
        <end position="250"/>
    </location>
</feature>
<sequence length="1084" mass="126413">MPISKAIDELPSLSDQDVELLGSIVFAAEKISGPPFRALFTAYDQVLAEHGISPGNDQTYFRFLLRMGEERIENDTLFGRFKSLLERTGIRVEIDRNEDHVEDITRQAENPGLRDALESPQKTRRASFDSALDHLTDGERQDDVFKNAASDYREQQQQRPSSRVSGSIVSPRQRFQFANAPRSLFRSGAYRGRLNTRTASEQLPLSKRRQTSISSQSSLRITRPYDDSPTKQNAYYSADESESAEPTLPQARGFEVDTIKDVSQQDQLRDAVSFRLREVHQTARRCLLLWSAKALQSVEQSKLMARKAAEHDRYALLRSGLDMWTNKYRTRKRDLETEKFFEHMERRADRARNLYLVAKAFTHWARSTSDEVDRTSIARRHILRTRYFNAWKDITAINALKVRRQGLRKFMGIWRDRTITLVDNHIKALVRYEDNLIERTYWRWFWAVCARRAPLWGEQRSKQHYFTKWLREHDQIQKQEQEATEFWDIKLQRQAVRSWHSTFLAVQTANTAANNCRTRSLLSGAFRLICKQTQLRRPTSQVHHSTDDRLIRSYFSTWLMRFRLTRQADAFAVQRLLHRAMTTWKCRVIGVHINERLVAQNLYRWMLSARAALILRVHNANNKKACLSAWRARAVSRKHELESSKTDVRTSSRRRILERIMSHWSDRTREQQQKHLTAESFRSSKLASSQLICWVSRYRHAQRLDQWATDAHFYVSAKHTLSVWQVATQNARKQRRREAYAHVRRANKMALGRRMLKRWQDTLEAITTARRRAEDMQEMKQTQVATQCLVLWQQETQNKIRLSHQASDFYRRKISSQRLHQWILRLQDVQEIQAMGTTLAAEINTRNSRLRLKELSARYFRIESQKDTAEKFQARSFRKHRRDMLIYWRDRTMQRISTNETIFVTVPNQQKTDLDDDAAEQDTIRRKEDLTALDTLALDNDDHNFILGDNEDLGSTFFTSTPRAGYHRTPSKTPAARTRELLQSRLKTLNAPRGRGTVDTTPAPLSGLSRRIPASAPHPSLGHADSVVSISSFTRKLQAQGIPVSSRGEGPSKLPSMSRSTRHGKGQVGFIGFDDIQEEDRTES</sequence>
<feature type="region of interest" description="Disordered" evidence="1">
    <location>
        <begin position="1039"/>
        <end position="1084"/>
    </location>
</feature>
<dbReference type="InterPro" id="IPR013665">
    <property type="entry name" value="Sfi1_dom"/>
</dbReference>
<evidence type="ECO:0000313" key="4">
    <source>
        <dbReference type="Proteomes" id="UP000799437"/>
    </source>
</evidence>
<dbReference type="Proteomes" id="UP000799437">
    <property type="component" value="Unassembled WGS sequence"/>
</dbReference>
<feature type="domain" description="Sfi1 spindle body" evidence="2">
    <location>
        <begin position="329"/>
        <end position="892"/>
    </location>
</feature>
<evidence type="ECO:0000313" key="3">
    <source>
        <dbReference type="EMBL" id="KAF2758395.1"/>
    </source>
</evidence>
<feature type="compositionally biased region" description="Acidic residues" evidence="1">
    <location>
        <begin position="1075"/>
        <end position="1084"/>
    </location>
</feature>
<dbReference type="EMBL" id="ML996571">
    <property type="protein sequence ID" value="KAF2758395.1"/>
    <property type="molecule type" value="Genomic_DNA"/>
</dbReference>
<accession>A0A6A6W772</accession>
<dbReference type="RefSeq" id="XP_033600846.1">
    <property type="nucleotide sequence ID" value="XM_033745457.1"/>
</dbReference>
<proteinExistence type="predicted"/>
<dbReference type="OrthoDB" id="5215300at2759"/>
<dbReference type="AlphaFoldDB" id="A0A6A6W772"/>
<evidence type="ECO:0000259" key="2">
    <source>
        <dbReference type="Pfam" id="PF08457"/>
    </source>
</evidence>
<dbReference type="Pfam" id="PF08457">
    <property type="entry name" value="Sfi1"/>
    <property type="match status" value="1"/>
</dbReference>
<keyword evidence="4" id="KW-1185">Reference proteome</keyword>
<organism evidence="3 4">
    <name type="scientific">Pseudovirgaria hyperparasitica</name>
    <dbReference type="NCBI Taxonomy" id="470096"/>
    <lineage>
        <taxon>Eukaryota</taxon>
        <taxon>Fungi</taxon>
        <taxon>Dikarya</taxon>
        <taxon>Ascomycota</taxon>
        <taxon>Pezizomycotina</taxon>
        <taxon>Dothideomycetes</taxon>
        <taxon>Dothideomycetes incertae sedis</taxon>
        <taxon>Acrospermales</taxon>
        <taxon>Acrospermaceae</taxon>
        <taxon>Pseudovirgaria</taxon>
    </lineage>
</organism>
<protein>
    <submittedName>
        <fullName evidence="3">Sfi1-domain-containing protein</fullName>
    </submittedName>
</protein>
<feature type="compositionally biased region" description="Polar residues" evidence="1">
    <location>
        <begin position="211"/>
        <end position="220"/>
    </location>
</feature>
<feature type="compositionally biased region" description="Polar residues" evidence="1">
    <location>
        <begin position="157"/>
        <end position="170"/>
    </location>
</feature>